<feature type="transmembrane region" description="Helical" evidence="11">
    <location>
        <begin position="204"/>
        <end position="226"/>
    </location>
</feature>
<evidence type="ECO:0000256" key="4">
    <source>
        <dbReference type="ARBA" id="ARBA00022725"/>
    </source>
</evidence>
<dbReference type="PRINTS" id="PR00245">
    <property type="entry name" value="OLFACTORYR"/>
</dbReference>
<dbReference type="InterPro" id="IPR017452">
    <property type="entry name" value="GPCR_Rhodpsn_7TM"/>
</dbReference>
<dbReference type="PRINTS" id="PR00237">
    <property type="entry name" value="GPCRRHODOPSN"/>
</dbReference>
<dbReference type="EMBL" id="CATNWA010015511">
    <property type="protein sequence ID" value="CAI9584054.1"/>
    <property type="molecule type" value="Genomic_DNA"/>
</dbReference>
<evidence type="ECO:0000256" key="7">
    <source>
        <dbReference type="ARBA" id="ARBA00023136"/>
    </source>
</evidence>
<name>A0ABN9EGP2_9NEOB</name>
<keyword evidence="2 11" id="KW-1003">Cell membrane</keyword>
<evidence type="ECO:0000256" key="9">
    <source>
        <dbReference type="ARBA" id="ARBA00023224"/>
    </source>
</evidence>
<protein>
    <recommendedName>
        <fullName evidence="11">Olfactory receptor</fullName>
    </recommendedName>
</protein>
<keyword evidence="7 11" id="KW-0472">Membrane</keyword>
<dbReference type="Proteomes" id="UP001162483">
    <property type="component" value="Unassembled WGS sequence"/>
</dbReference>
<feature type="transmembrane region" description="Helical" evidence="11">
    <location>
        <begin position="25"/>
        <end position="53"/>
    </location>
</feature>
<evidence type="ECO:0000256" key="5">
    <source>
        <dbReference type="ARBA" id="ARBA00022989"/>
    </source>
</evidence>
<reference evidence="13" key="1">
    <citation type="submission" date="2023-05" db="EMBL/GenBank/DDBJ databases">
        <authorList>
            <person name="Stuckert A."/>
        </authorList>
    </citation>
    <scope>NUCLEOTIDE SEQUENCE</scope>
</reference>
<keyword evidence="6 10" id="KW-0297">G-protein coupled receptor</keyword>
<dbReference type="PANTHER" id="PTHR26452">
    <property type="entry name" value="OLFACTORY RECEPTOR"/>
    <property type="match status" value="1"/>
</dbReference>
<feature type="transmembrane region" description="Helical" evidence="11">
    <location>
        <begin position="98"/>
        <end position="120"/>
    </location>
</feature>
<evidence type="ECO:0000256" key="8">
    <source>
        <dbReference type="ARBA" id="ARBA00023170"/>
    </source>
</evidence>
<dbReference type="Gene3D" id="1.20.1070.10">
    <property type="entry name" value="Rhodopsin 7-helix transmembrane proteins"/>
    <property type="match status" value="1"/>
</dbReference>
<dbReference type="InterPro" id="IPR000276">
    <property type="entry name" value="GPCR_Rhodpsn"/>
</dbReference>
<dbReference type="CDD" id="cd13954">
    <property type="entry name" value="7tmA_OR"/>
    <property type="match status" value="1"/>
</dbReference>
<organism evidence="13 14">
    <name type="scientific">Staurois parvus</name>
    <dbReference type="NCBI Taxonomy" id="386267"/>
    <lineage>
        <taxon>Eukaryota</taxon>
        <taxon>Metazoa</taxon>
        <taxon>Chordata</taxon>
        <taxon>Craniata</taxon>
        <taxon>Vertebrata</taxon>
        <taxon>Euteleostomi</taxon>
        <taxon>Amphibia</taxon>
        <taxon>Batrachia</taxon>
        <taxon>Anura</taxon>
        <taxon>Neobatrachia</taxon>
        <taxon>Ranoidea</taxon>
        <taxon>Ranidae</taxon>
        <taxon>Staurois</taxon>
    </lineage>
</organism>
<evidence type="ECO:0000256" key="2">
    <source>
        <dbReference type="ARBA" id="ARBA00022475"/>
    </source>
</evidence>
<keyword evidence="4 11" id="KW-0552">Olfaction</keyword>
<dbReference type="PROSITE" id="PS50262">
    <property type="entry name" value="G_PROTEIN_RECEP_F1_2"/>
    <property type="match status" value="1"/>
</dbReference>
<feature type="transmembrane region" description="Helical" evidence="11">
    <location>
        <begin position="238"/>
        <end position="260"/>
    </location>
</feature>
<comment type="caution">
    <text evidence="13">The sequence shown here is derived from an EMBL/GenBank/DDBJ whole genome shotgun (WGS) entry which is preliminary data.</text>
</comment>
<evidence type="ECO:0000259" key="12">
    <source>
        <dbReference type="PROSITE" id="PS50262"/>
    </source>
</evidence>
<evidence type="ECO:0000256" key="11">
    <source>
        <dbReference type="RuleBase" id="RU363047"/>
    </source>
</evidence>
<feature type="transmembrane region" description="Helical" evidence="11">
    <location>
        <begin position="60"/>
        <end position="78"/>
    </location>
</feature>
<dbReference type="PROSITE" id="PS00237">
    <property type="entry name" value="G_PROTEIN_RECEP_F1_1"/>
    <property type="match status" value="1"/>
</dbReference>
<evidence type="ECO:0000313" key="13">
    <source>
        <dbReference type="EMBL" id="CAI9584054.1"/>
    </source>
</evidence>
<keyword evidence="5 11" id="KW-1133">Transmembrane helix</keyword>
<feature type="domain" description="G-protein coupled receptors family 1 profile" evidence="12">
    <location>
        <begin position="41"/>
        <end position="289"/>
    </location>
</feature>
<keyword evidence="14" id="KW-1185">Reference proteome</keyword>
<keyword evidence="9 10" id="KW-0807">Transducer</keyword>
<dbReference type="Pfam" id="PF13853">
    <property type="entry name" value="7tm_4"/>
    <property type="match status" value="1"/>
</dbReference>
<evidence type="ECO:0000256" key="3">
    <source>
        <dbReference type="ARBA" id="ARBA00022692"/>
    </source>
</evidence>
<proteinExistence type="inferred from homology"/>
<evidence type="ECO:0000256" key="1">
    <source>
        <dbReference type="ARBA" id="ARBA00004651"/>
    </source>
</evidence>
<keyword evidence="8 10" id="KW-0675">Receptor</keyword>
<dbReference type="SUPFAM" id="SSF81321">
    <property type="entry name" value="Family A G protein-coupled receptor-like"/>
    <property type="match status" value="1"/>
</dbReference>
<comment type="similarity">
    <text evidence="10">Belongs to the G-protein coupled receptor 1 family.</text>
</comment>
<gene>
    <name evidence="13" type="ORF">SPARVUS_LOCUS9924050</name>
</gene>
<dbReference type="InterPro" id="IPR050516">
    <property type="entry name" value="Olfactory_GPCR"/>
</dbReference>
<comment type="subcellular location">
    <subcellularLocation>
        <location evidence="1 11">Cell membrane</location>
        <topology evidence="1 11">Multi-pass membrane protein</topology>
    </subcellularLocation>
</comment>
<sequence length="320" mass="36232">MIDANETSVTEFILLGFSGIKNIKLLLFGVFLFIYIITFSGNIVIVTVVYVNLQLHTPMYFYLVNLSFLEIFYTTNIIPRMLFNIMTDNNIVSFLECIAQLYFFGSLGSTECFLLGVMAYDRYLAICNPLRYMSIMSKKACVCMSLIVWTFGFSSSAFHSLSTLWLSFCGPKEINHFFCEVPQVLALSCTDTTLNKQVLIATDLVLGLICIILIFISYMFIIAAILNIRSREGKKKAFSTCASHLAVVLLFYGTLIFAYFKPSEESNNMDKEIAVFYTVVIPLLNPILYSLRNKEVKASVEKMILRKIMLSIKSNSVLSS</sequence>
<keyword evidence="11" id="KW-0716">Sensory transduction</keyword>
<evidence type="ECO:0000313" key="14">
    <source>
        <dbReference type="Proteomes" id="UP001162483"/>
    </source>
</evidence>
<accession>A0ABN9EGP2</accession>
<feature type="transmembrane region" description="Helical" evidence="11">
    <location>
        <begin position="140"/>
        <end position="158"/>
    </location>
</feature>
<keyword evidence="3 10" id="KW-0812">Transmembrane</keyword>
<evidence type="ECO:0000256" key="6">
    <source>
        <dbReference type="ARBA" id="ARBA00023040"/>
    </source>
</evidence>
<dbReference type="InterPro" id="IPR000725">
    <property type="entry name" value="Olfact_rcpt"/>
</dbReference>
<evidence type="ECO:0000256" key="10">
    <source>
        <dbReference type="RuleBase" id="RU000688"/>
    </source>
</evidence>
<feature type="transmembrane region" description="Helical" evidence="11">
    <location>
        <begin position="272"/>
        <end position="291"/>
    </location>
</feature>